<dbReference type="Pfam" id="PF00156">
    <property type="entry name" value="Pribosyltran"/>
    <property type="match status" value="1"/>
</dbReference>
<feature type="domain" description="Double zinc ribbon" evidence="3">
    <location>
        <begin position="6"/>
        <end position="59"/>
    </location>
</feature>
<comment type="caution">
    <text evidence="4">The sequence shown here is derived from an EMBL/GenBank/DDBJ whole genome shotgun (WGS) entry which is preliminary data.</text>
</comment>
<evidence type="ECO:0000259" key="3">
    <source>
        <dbReference type="Pfam" id="PF18912"/>
    </source>
</evidence>
<keyword evidence="5" id="KW-1185">Reference proteome</keyword>
<dbReference type="SUPFAM" id="SSF53271">
    <property type="entry name" value="PRTase-like"/>
    <property type="match status" value="1"/>
</dbReference>
<accession>A0ABS7L497</accession>
<dbReference type="InterPro" id="IPR029057">
    <property type="entry name" value="PRTase-like"/>
</dbReference>
<gene>
    <name evidence="4" type="ORF">FLB61_01870</name>
</gene>
<dbReference type="EMBL" id="VIRV01000001">
    <property type="protein sequence ID" value="MBY0757859.1"/>
    <property type="molecule type" value="Genomic_DNA"/>
</dbReference>
<sequence>MKKIGELLYPHVCPFCGNVEVDEVCKKCRKKLKSVHEPTCKKCGKTISNTQTEYCRDCAERIKEKACWYEQGRSLWIHRPPASDSIYQFKFRNRRVYAEFYAKEWMRRYGKLLEKWEIEAIVPIPMNRKKKHQRGFNQAEVLADRLSELSGIPVRKDLLIRTRQTEAQKTLSRNKRKGNLERSFSTKTEGRLPDSVLLIDDIYTTGNTINEAAKALKKAGVRNTFFFTISVGQDI</sequence>
<dbReference type="PANTHER" id="PTHR47505:SF1">
    <property type="entry name" value="DNA UTILIZATION PROTEIN YHGH"/>
    <property type="match status" value="1"/>
</dbReference>
<evidence type="ECO:0000313" key="5">
    <source>
        <dbReference type="Proteomes" id="UP000779049"/>
    </source>
</evidence>
<dbReference type="Gene3D" id="3.40.50.2020">
    <property type="match status" value="1"/>
</dbReference>
<reference evidence="4 5" key="1">
    <citation type="journal article" date="2020" name="New Microbes New Infect">
        <title>Sellimonas caecigallum sp. nov., description and genome sequence of a new member of the Sellimonas genus isolated from the cecum of feral chicken.</title>
        <authorList>
            <person name="Wongkuna S."/>
            <person name="Ghimire S."/>
            <person name="Antony L."/>
            <person name="Chankhamhaengdecha S."/>
            <person name="Janvilisri T."/>
            <person name="Scaria J."/>
        </authorList>
    </citation>
    <scope>NUCLEOTIDE SEQUENCE [LARGE SCALE GENOMIC DNA]</scope>
    <source>
        <strain evidence="4 5">SW451</strain>
    </source>
</reference>
<evidence type="ECO:0000313" key="4">
    <source>
        <dbReference type="EMBL" id="MBY0757859.1"/>
    </source>
</evidence>
<dbReference type="Proteomes" id="UP000779049">
    <property type="component" value="Unassembled WGS sequence"/>
</dbReference>
<organism evidence="4 5">
    <name type="scientific">Sellimonas caecigallum</name>
    <dbReference type="NCBI Taxonomy" id="2592333"/>
    <lineage>
        <taxon>Bacteria</taxon>
        <taxon>Bacillati</taxon>
        <taxon>Bacillota</taxon>
        <taxon>Clostridia</taxon>
        <taxon>Lachnospirales</taxon>
        <taxon>Lachnospiraceae</taxon>
        <taxon>Sellimonas</taxon>
    </lineage>
</organism>
<evidence type="ECO:0000259" key="2">
    <source>
        <dbReference type="Pfam" id="PF00156"/>
    </source>
</evidence>
<name>A0ABS7L497_9FIRM</name>
<dbReference type="Pfam" id="PF18912">
    <property type="entry name" value="DZR_2"/>
    <property type="match status" value="1"/>
</dbReference>
<dbReference type="InterPro" id="IPR000836">
    <property type="entry name" value="PRTase_dom"/>
</dbReference>
<evidence type="ECO:0000256" key="1">
    <source>
        <dbReference type="ARBA" id="ARBA00008007"/>
    </source>
</evidence>
<dbReference type="InterPro" id="IPR051910">
    <property type="entry name" value="ComF/GntX_DNA_util-trans"/>
</dbReference>
<comment type="similarity">
    <text evidence="1">Belongs to the ComF/GntX family.</text>
</comment>
<dbReference type="PANTHER" id="PTHR47505">
    <property type="entry name" value="DNA UTILIZATION PROTEIN YHGH"/>
    <property type="match status" value="1"/>
</dbReference>
<proteinExistence type="inferred from homology"/>
<protein>
    <submittedName>
        <fullName evidence="4">ComF family protein</fullName>
    </submittedName>
</protein>
<feature type="domain" description="Phosphoribosyltransferase" evidence="2">
    <location>
        <begin position="134"/>
        <end position="222"/>
    </location>
</feature>
<dbReference type="InterPro" id="IPR044005">
    <property type="entry name" value="DZR_2"/>
</dbReference>
<dbReference type="CDD" id="cd06223">
    <property type="entry name" value="PRTases_typeI"/>
    <property type="match status" value="1"/>
</dbReference>